<dbReference type="Proteomes" id="UP001152797">
    <property type="component" value="Unassembled WGS sequence"/>
</dbReference>
<evidence type="ECO:0000313" key="4">
    <source>
        <dbReference type="EMBL" id="CAL4781811.1"/>
    </source>
</evidence>
<evidence type="ECO:0000313" key="3">
    <source>
        <dbReference type="EMBL" id="CAL1147874.1"/>
    </source>
</evidence>
<gene>
    <name evidence="2" type="ORF">C1SCF055_LOCUS21144</name>
</gene>
<evidence type="ECO:0000313" key="2">
    <source>
        <dbReference type="EMBL" id="CAI3994499.1"/>
    </source>
</evidence>
<evidence type="ECO:0000313" key="5">
    <source>
        <dbReference type="Proteomes" id="UP001152797"/>
    </source>
</evidence>
<proteinExistence type="predicted"/>
<sequence length="711" mass="79818">MEGWAQHASEFWGPEVSGGRKAENLETLPRTSRGNAQKAAKDDLAALRARSSNSLHLMTRFMVAPESKCRARIISYVLGPETRAAGLMFHELRSAEMTKRYYSSWSHWSWMSVATETVATLSNLKLLDRIGMSCSAASSRDPAAIAADDVLARQMFKLAWSLLKHRAGSALWNTNGAGSSAGLVHEEAGKERVNRNGSLLGQQLLVGHPFTTPVYRWILRPLSSCDFEVVPEMVLSYLHMWWGSLLNSKLVEDANQLQRTEELRCVASKRVSCQQGWYTLTQHQLLRKNERTEVQAQSDVRMEADFNFEALFRFTQKREMDVEESADFRFLQDITKDITWPSFTPASAQECLSNFALLGKICQEEPVDWGKVESSQWASFLPPGHVIVQQGCPALVLRAYRRACLVWPLERGPLRSVKFLNVASLSWAFCFDVAEVQIETVTARSPLAMMGTELENHGIVLETGTSTGLWEWHVEHGFPSVREDALRFLCAKYGIDLSEEQGEDAELHLVVRCMLHFDPTLTQAEVTERVLQRAELQVETLETTEAEISEAVQDTLLPGEQRKVVDIVTTHVAKRKDSGAVIKRAEESYSRTMKLLPPNKEAEKVRRQKEKAETEALKCQQRIYARRTSSAHEALQKSLPIGARAYADDLNGRWRLSFRGHTKSISWTAAGAEKAAAAAIRQVWAWSVQQGTGDTPAAVLKTLAELDRSVK</sequence>
<comment type="caution">
    <text evidence="2">The sequence shown here is derived from an EMBL/GenBank/DDBJ whole genome shotgun (WGS) entry which is preliminary data.</text>
</comment>
<dbReference type="AlphaFoldDB" id="A0A9P1CLQ3"/>
<dbReference type="OrthoDB" id="440395at2759"/>
<dbReference type="EMBL" id="CAMXCT020001959">
    <property type="protein sequence ID" value="CAL1147874.1"/>
    <property type="molecule type" value="Genomic_DNA"/>
</dbReference>
<keyword evidence="1" id="KW-0175">Coiled coil</keyword>
<protein>
    <submittedName>
        <fullName evidence="4">Zinc-type alcohol dehydrogenase-like protein</fullName>
    </submittedName>
</protein>
<name>A0A9P1CLQ3_9DINO</name>
<dbReference type="EMBL" id="CAMXCT030001959">
    <property type="protein sequence ID" value="CAL4781811.1"/>
    <property type="molecule type" value="Genomic_DNA"/>
</dbReference>
<accession>A0A9P1CLQ3</accession>
<organism evidence="2">
    <name type="scientific">Cladocopium goreaui</name>
    <dbReference type="NCBI Taxonomy" id="2562237"/>
    <lineage>
        <taxon>Eukaryota</taxon>
        <taxon>Sar</taxon>
        <taxon>Alveolata</taxon>
        <taxon>Dinophyceae</taxon>
        <taxon>Suessiales</taxon>
        <taxon>Symbiodiniaceae</taxon>
        <taxon>Cladocopium</taxon>
    </lineage>
</organism>
<evidence type="ECO:0000256" key="1">
    <source>
        <dbReference type="SAM" id="Coils"/>
    </source>
</evidence>
<reference evidence="2" key="1">
    <citation type="submission" date="2022-10" db="EMBL/GenBank/DDBJ databases">
        <authorList>
            <person name="Chen Y."/>
            <person name="Dougan E. K."/>
            <person name="Chan C."/>
            <person name="Rhodes N."/>
            <person name="Thang M."/>
        </authorList>
    </citation>
    <scope>NUCLEOTIDE SEQUENCE</scope>
</reference>
<feature type="coiled-coil region" evidence="1">
    <location>
        <begin position="524"/>
        <end position="551"/>
    </location>
</feature>
<keyword evidence="5" id="KW-1185">Reference proteome</keyword>
<reference evidence="3" key="2">
    <citation type="submission" date="2024-04" db="EMBL/GenBank/DDBJ databases">
        <authorList>
            <person name="Chen Y."/>
            <person name="Shah S."/>
            <person name="Dougan E. K."/>
            <person name="Thang M."/>
            <person name="Chan C."/>
        </authorList>
    </citation>
    <scope>NUCLEOTIDE SEQUENCE [LARGE SCALE GENOMIC DNA]</scope>
</reference>
<dbReference type="EMBL" id="CAMXCT010001959">
    <property type="protein sequence ID" value="CAI3994499.1"/>
    <property type="molecule type" value="Genomic_DNA"/>
</dbReference>